<feature type="domain" description="NodB homology" evidence="1">
    <location>
        <begin position="48"/>
        <end position="235"/>
    </location>
</feature>
<organism evidence="2 3">
    <name type="scientific">Clostridium brassicae</name>
    <dbReference type="NCBI Taxonomy" id="2999072"/>
    <lineage>
        <taxon>Bacteria</taxon>
        <taxon>Bacillati</taxon>
        <taxon>Bacillota</taxon>
        <taxon>Clostridia</taxon>
        <taxon>Eubacteriales</taxon>
        <taxon>Clostridiaceae</taxon>
        <taxon>Clostridium</taxon>
    </lineage>
</organism>
<protein>
    <submittedName>
        <fullName evidence="2">Polysaccharide deacetylase</fullName>
    </submittedName>
</protein>
<evidence type="ECO:0000259" key="1">
    <source>
        <dbReference type="PROSITE" id="PS51677"/>
    </source>
</evidence>
<reference evidence="2" key="1">
    <citation type="submission" date="2022-12" db="EMBL/GenBank/DDBJ databases">
        <title>Clostridium sp. nov., isolated from industrial wastewater.</title>
        <authorList>
            <person name="Jiayan W."/>
        </authorList>
    </citation>
    <scope>NUCLEOTIDE SEQUENCE</scope>
    <source>
        <strain evidence="2">ZC22-4</strain>
    </source>
</reference>
<dbReference type="RefSeq" id="WP_268061148.1">
    <property type="nucleotide sequence ID" value="NZ_JAPQFJ010000008.1"/>
</dbReference>
<dbReference type="InterPro" id="IPR002509">
    <property type="entry name" value="NODB_dom"/>
</dbReference>
<evidence type="ECO:0000313" key="3">
    <source>
        <dbReference type="Proteomes" id="UP001144612"/>
    </source>
</evidence>
<dbReference type="SUPFAM" id="SSF88713">
    <property type="entry name" value="Glycoside hydrolase/deacetylase"/>
    <property type="match status" value="1"/>
</dbReference>
<dbReference type="PANTHER" id="PTHR10587">
    <property type="entry name" value="GLYCOSYL TRANSFERASE-RELATED"/>
    <property type="match status" value="1"/>
</dbReference>
<dbReference type="PROSITE" id="PS51677">
    <property type="entry name" value="NODB"/>
    <property type="match status" value="1"/>
</dbReference>
<dbReference type="Proteomes" id="UP001144612">
    <property type="component" value="Unassembled WGS sequence"/>
</dbReference>
<dbReference type="CDD" id="cd10944">
    <property type="entry name" value="CE4_SmPgdA_like"/>
    <property type="match status" value="1"/>
</dbReference>
<evidence type="ECO:0000313" key="2">
    <source>
        <dbReference type="EMBL" id="MCY6958727.1"/>
    </source>
</evidence>
<dbReference type="EMBL" id="JAPQFJ010000008">
    <property type="protein sequence ID" value="MCY6958727.1"/>
    <property type="molecule type" value="Genomic_DNA"/>
</dbReference>
<comment type="caution">
    <text evidence="2">The sequence shown here is derived from an EMBL/GenBank/DDBJ whole genome shotgun (WGS) entry which is preliminary data.</text>
</comment>
<dbReference type="InterPro" id="IPR050248">
    <property type="entry name" value="Polysacc_deacetylase_ArnD"/>
</dbReference>
<dbReference type="PANTHER" id="PTHR10587:SF125">
    <property type="entry name" value="POLYSACCHARIDE DEACETYLASE YHEN-RELATED"/>
    <property type="match status" value="1"/>
</dbReference>
<dbReference type="InterPro" id="IPR011330">
    <property type="entry name" value="Glyco_hydro/deAcase_b/a-brl"/>
</dbReference>
<name>A0ABT4D8U6_9CLOT</name>
<proteinExistence type="predicted"/>
<sequence>MLKDLKKRNFLLFIVCFILLITSTYITTKLFFKRSIESSYITNTSNKKCVYLTIDDGPCPVVTDAILDVLNEYDIKGTFFVVGKEIDGREEILNRIYKEGHSIGLHTYSHNFKKIYSSENTFIDEMLQTQNKVKKITGYTSTIIRFPGGSSGHLNKTYLENLHNHGFKIYDWNVNLGDGVDPNIPVKKLFDNGKQYKDDYSRIIILMHCNFNNKNTVKALPLIIDYYKDLGYEFKAISEDTKEYHYRLKK</sequence>
<keyword evidence="3" id="KW-1185">Reference proteome</keyword>
<dbReference type="Pfam" id="PF01522">
    <property type="entry name" value="Polysacc_deac_1"/>
    <property type="match status" value="1"/>
</dbReference>
<dbReference type="Gene3D" id="3.20.20.370">
    <property type="entry name" value="Glycoside hydrolase/deacetylase"/>
    <property type="match status" value="1"/>
</dbReference>
<accession>A0ABT4D8U6</accession>
<gene>
    <name evidence="2" type="ORF">OW729_08925</name>
</gene>